<dbReference type="AlphaFoldDB" id="A0AAV4EW47"/>
<name>A0AAV4EW47_9GAST</name>
<dbReference type="Proteomes" id="UP000762676">
    <property type="component" value="Unassembled WGS sequence"/>
</dbReference>
<dbReference type="EMBL" id="BMAT01000360">
    <property type="protein sequence ID" value="GFR64984.1"/>
    <property type="molecule type" value="Genomic_DNA"/>
</dbReference>
<proteinExistence type="predicted"/>
<accession>A0AAV4EW47</accession>
<organism evidence="1 2">
    <name type="scientific">Elysia marginata</name>
    <dbReference type="NCBI Taxonomy" id="1093978"/>
    <lineage>
        <taxon>Eukaryota</taxon>
        <taxon>Metazoa</taxon>
        <taxon>Spiralia</taxon>
        <taxon>Lophotrochozoa</taxon>
        <taxon>Mollusca</taxon>
        <taxon>Gastropoda</taxon>
        <taxon>Heterobranchia</taxon>
        <taxon>Euthyneura</taxon>
        <taxon>Panpulmonata</taxon>
        <taxon>Sacoglossa</taxon>
        <taxon>Placobranchoidea</taxon>
        <taxon>Plakobranchidae</taxon>
        <taxon>Elysia</taxon>
    </lineage>
</organism>
<sequence length="113" mass="12386">MSRATAFEIGGQQGTSEVSSVFPILVLVVQDIVKIINGFCLKRGKKVLQAGLAAGNGLTSARHLLQNANHRKIFQYTGYRIMFGRLSIIHHSCIVRRSSCVQLDCALQETLAD</sequence>
<evidence type="ECO:0000313" key="2">
    <source>
        <dbReference type="Proteomes" id="UP000762676"/>
    </source>
</evidence>
<gene>
    <name evidence="1" type="ORF">ElyMa_000193400</name>
</gene>
<keyword evidence="2" id="KW-1185">Reference proteome</keyword>
<protein>
    <submittedName>
        <fullName evidence="1">Uncharacterized protein</fullName>
    </submittedName>
</protein>
<comment type="caution">
    <text evidence="1">The sequence shown here is derived from an EMBL/GenBank/DDBJ whole genome shotgun (WGS) entry which is preliminary data.</text>
</comment>
<reference evidence="1 2" key="1">
    <citation type="journal article" date="2021" name="Elife">
        <title>Chloroplast acquisition without the gene transfer in kleptoplastic sea slugs, Plakobranchus ocellatus.</title>
        <authorList>
            <person name="Maeda T."/>
            <person name="Takahashi S."/>
            <person name="Yoshida T."/>
            <person name="Shimamura S."/>
            <person name="Takaki Y."/>
            <person name="Nagai Y."/>
            <person name="Toyoda A."/>
            <person name="Suzuki Y."/>
            <person name="Arimoto A."/>
            <person name="Ishii H."/>
            <person name="Satoh N."/>
            <person name="Nishiyama T."/>
            <person name="Hasebe M."/>
            <person name="Maruyama T."/>
            <person name="Minagawa J."/>
            <person name="Obokata J."/>
            <person name="Shigenobu S."/>
        </authorList>
    </citation>
    <scope>NUCLEOTIDE SEQUENCE [LARGE SCALE GENOMIC DNA]</scope>
</reference>
<evidence type="ECO:0000313" key="1">
    <source>
        <dbReference type="EMBL" id="GFR64984.1"/>
    </source>
</evidence>